<dbReference type="InterPro" id="IPR032675">
    <property type="entry name" value="LRR_dom_sf"/>
</dbReference>
<dbReference type="EMBL" id="QKYT01000559">
    <property type="protein sequence ID" value="RIA83582.1"/>
    <property type="molecule type" value="Genomic_DNA"/>
</dbReference>
<proteinExistence type="predicted"/>
<dbReference type="Proteomes" id="UP000265703">
    <property type="component" value="Unassembled WGS sequence"/>
</dbReference>
<evidence type="ECO:0000313" key="2">
    <source>
        <dbReference type="Proteomes" id="UP000265703"/>
    </source>
</evidence>
<dbReference type="OrthoDB" id="10285138at2759"/>
<evidence type="ECO:0008006" key="3">
    <source>
        <dbReference type="Google" id="ProtNLM"/>
    </source>
</evidence>
<organism evidence="1 2">
    <name type="scientific">Glomus cerebriforme</name>
    <dbReference type="NCBI Taxonomy" id="658196"/>
    <lineage>
        <taxon>Eukaryota</taxon>
        <taxon>Fungi</taxon>
        <taxon>Fungi incertae sedis</taxon>
        <taxon>Mucoromycota</taxon>
        <taxon>Glomeromycotina</taxon>
        <taxon>Glomeromycetes</taxon>
        <taxon>Glomerales</taxon>
        <taxon>Glomeraceae</taxon>
        <taxon>Glomus</taxon>
    </lineage>
</organism>
<gene>
    <name evidence="1" type="ORF">C1645_809140</name>
</gene>
<protein>
    <recommendedName>
        <fullName evidence="3">F-box domain-containing protein</fullName>
    </recommendedName>
</protein>
<comment type="caution">
    <text evidence="1">The sequence shown here is derived from an EMBL/GenBank/DDBJ whole genome shotgun (WGS) entry which is preliminary data.</text>
</comment>
<sequence length="188" mass="22392">MKRKILKFLYTFPKVETLIKFLEINGKNLIEFCVGDDDVLLNSAIAKFCPNLKSLCTIFTDIELETVKMILNNCQYLENLRVWCGDEDGFLNEKEFLDILVKYSPKNFYKLEIYNCCSSKILPEELEEFFIGWKNRMPQKSFSLTIYKDFDDEVSLEVNVKNMEIIEKYKKMGVIKKFMTRKHNYYED</sequence>
<name>A0A397SDK5_9GLOM</name>
<keyword evidence="2" id="KW-1185">Reference proteome</keyword>
<reference evidence="1 2" key="1">
    <citation type="submission" date="2018-06" db="EMBL/GenBank/DDBJ databases">
        <title>Comparative genomics reveals the genomic features of Rhizophagus irregularis, R. cerebriforme, R. diaphanum and Gigaspora rosea, and their symbiotic lifestyle signature.</title>
        <authorList>
            <person name="Morin E."/>
            <person name="San Clemente H."/>
            <person name="Chen E.C.H."/>
            <person name="De La Providencia I."/>
            <person name="Hainaut M."/>
            <person name="Kuo A."/>
            <person name="Kohler A."/>
            <person name="Murat C."/>
            <person name="Tang N."/>
            <person name="Roy S."/>
            <person name="Loubradou J."/>
            <person name="Henrissat B."/>
            <person name="Grigoriev I.V."/>
            <person name="Corradi N."/>
            <person name="Roux C."/>
            <person name="Martin F.M."/>
        </authorList>
    </citation>
    <scope>NUCLEOTIDE SEQUENCE [LARGE SCALE GENOMIC DNA]</scope>
    <source>
        <strain evidence="1 2">DAOM 227022</strain>
    </source>
</reference>
<dbReference type="AlphaFoldDB" id="A0A397SDK5"/>
<accession>A0A397SDK5</accession>
<evidence type="ECO:0000313" key="1">
    <source>
        <dbReference type="EMBL" id="RIA83582.1"/>
    </source>
</evidence>
<dbReference type="Gene3D" id="3.80.10.10">
    <property type="entry name" value="Ribonuclease Inhibitor"/>
    <property type="match status" value="1"/>
</dbReference>